<proteinExistence type="predicted"/>
<evidence type="ECO:0000313" key="1">
    <source>
        <dbReference type="EMBL" id="GFS18046.1"/>
    </source>
</evidence>
<organism evidence="1 2">
    <name type="scientific">Elysia marginata</name>
    <dbReference type="NCBI Taxonomy" id="1093978"/>
    <lineage>
        <taxon>Eukaryota</taxon>
        <taxon>Metazoa</taxon>
        <taxon>Spiralia</taxon>
        <taxon>Lophotrochozoa</taxon>
        <taxon>Mollusca</taxon>
        <taxon>Gastropoda</taxon>
        <taxon>Heterobranchia</taxon>
        <taxon>Euthyneura</taxon>
        <taxon>Panpulmonata</taxon>
        <taxon>Sacoglossa</taxon>
        <taxon>Placobranchoidea</taxon>
        <taxon>Plakobranchidae</taxon>
        <taxon>Elysia</taxon>
    </lineage>
</organism>
<dbReference type="AlphaFoldDB" id="A0AAV4J6L9"/>
<dbReference type="Proteomes" id="UP000762676">
    <property type="component" value="Unassembled WGS sequence"/>
</dbReference>
<name>A0AAV4J6L9_9GAST</name>
<protein>
    <submittedName>
        <fullName evidence="1">Uncharacterized protein</fullName>
    </submittedName>
</protein>
<comment type="caution">
    <text evidence="1">The sequence shown here is derived from an EMBL/GenBank/DDBJ whole genome shotgun (WGS) entry which is preliminary data.</text>
</comment>
<evidence type="ECO:0000313" key="2">
    <source>
        <dbReference type="Proteomes" id="UP000762676"/>
    </source>
</evidence>
<sequence>MVIERPLSVRLRMVIMTSLWGIPVCAHAFEKLQNGVKIDGLEEKSSQIENPREFWENKQARHPPTVGTRAWSWFGTWLKAT</sequence>
<accession>A0AAV4J6L9</accession>
<gene>
    <name evidence="1" type="ORF">ElyMa_001511100</name>
</gene>
<dbReference type="EMBL" id="BMAT01002986">
    <property type="protein sequence ID" value="GFS18046.1"/>
    <property type="molecule type" value="Genomic_DNA"/>
</dbReference>
<keyword evidence="2" id="KW-1185">Reference proteome</keyword>
<reference evidence="1 2" key="1">
    <citation type="journal article" date="2021" name="Elife">
        <title>Chloroplast acquisition without the gene transfer in kleptoplastic sea slugs, Plakobranchus ocellatus.</title>
        <authorList>
            <person name="Maeda T."/>
            <person name="Takahashi S."/>
            <person name="Yoshida T."/>
            <person name="Shimamura S."/>
            <person name="Takaki Y."/>
            <person name="Nagai Y."/>
            <person name="Toyoda A."/>
            <person name="Suzuki Y."/>
            <person name="Arimoto A."/>
            <person name="Ishii H."/>
            <person name="Satoh N."/>
            <person name="Nishiyama T."/>
            <person name="Hasebe M."/>
            <person name="Maruyama T."/>
            <person name="Minagawa J."/>
            <person name="Obokata J."/>
            <person name="Shigenobu S."/>
        </authorList>
    </citation>
    <scope>NUCLEOTIDE SEQUENCE [LARGE SCALE GENOMIC DNA]</scope>
</reference>